<organism evidence="1 2">
    <name type="scientific">Thelohanellus kitauei</name>
    <name type="common">Myxosporean</name>
    <dbReference type="NCBI Taxonomy" id="669202"/>
    <lineage>
        <taxon>Eukaryota</taxon>
        <taxon>Metazoa</taxon>
        <taxon>Cnidaria</taxon>
        <taxon>Myxozoa</taxon>
        <taxon>Myxosporea</taxon>
        <taxon>Bivalvulida</taxon>
        <taxon>Platysporina</taxon>
        <taxon>Myxobolidae</taxon>
        <taxon>Thelohanellus</taxon>
    </lineage>
</organism>
<dbReference type="InterPro" id="IPR036322">
    <property type="entry name" value="WD40_repeat_dom_sf"/>
</dbReference>
<keyword evidence="2" id="KW-1185">Reference proteome</keyword>
<reference evidence="1 2" key="1">
    <citation type="journal article" date="2014" name="Genome Biol. Evol.">
        <title>The genome of the myxosporean Thelohanellus kitauei shows adaptations to nutrient acquisition within its fish host.</title>
        <authorList>
            <person name="Yang Y."/>
            <person name="Xiong J."/>
            <person name="Zhou Z."/>
            <person name="Huo F."/>
            <person name="Miao W."/>
            <person name="Ran C."/>
            <person name="Liu Y."/>
            <person name="Zhang J."/>
            <person name="Feng J."/>
            <person name="Wang M."/>
            <person name="Wang M."/>
            <person name="Wang L."/>
            <person name="Yao B."/>
        </authorList>
    </citation>
    <scope>NUCLEOTIDE SEQUENCE [LARGE SCALE GENOMIC DNA]</scope>
    <source>
        <strain evidence="1">Wuqing</strain>
    </source>
</reference>
<sequence length="235" mass="27119">MDENDLYSEFVSSSPRLAIKILPFINISHLCVNYANKAIVVSDSSGPIKGLQLQDNEYVETFKIDSIKGCNLAQDMVTMMDFCPDNEILTVAWGSNLSFFTKSGFHIYTFDFRYDLNINCELNGPSLIVKSFSWSKYGYQLFVVSKNKDNESFLNKMNMLKMQQESNDVVVFYNSKMIYLTSYNLELVGLLNAGERYLELNFSNLSHSDDNMYQFHFPMNPMFKKESILVLIFIN</sequence>
<evidence type="ECO:0000313" key="1">
    <source>
        <dbReference type="EMBL" id="KII60979.1"/>
    </source>
</evidence>
<protein>
    <submittedName>
        <fullName evidence="1">Uncharacterized protein</fullName>
    </submittedName>
</protein>
<comment type="caution">
    <text evidence="1">The sequence shown here is derived from an EMBL/GenBank/DDBJ whole genome shotgun (WGS) entry which is preliminary data.</text>
</comment>
<dbReference type="SUPFAM" id="SSF50978">
    <property type="entry name" value="WD40 repeat-like"/>
    <property type="match status" value="1"/>
</dbReference>
<proteinExistence type="predicted"/>
<gene>
    <name evidence="1" type="ORF">RF11_13952</name>
</gene>
<name>A0A0C2M9H6_THEKT</name>
<dbReference type="AlphaFoldDB" id="A0A0C2M9H6"/>
<dbReference type="Proteomes" id="UP000031668">
    <property type="component" value="Unassembled WGS sequence"/>
</dbReference>
<evidence type="ECO:0000313" key="2">
    <source>
        <dbReference type="Proteomes" id="UP000031668"/>
    </source>
</evidence>
<accession>A0A0C2M9H6</accession>
<dbReference type="EMBL" id="JWZT01005390">
    <property type="protein sequence ID" value="KII60979.1"/>
    <property type="molecule type" value="Genomic_DNA"/>
</dbReference>